<evidence type="ECO:0000313" key="3">
    <source>
        <dbReference type="Proteomes" id="UP000265520"/>
    </source>
</evidence>
<organism evidence="2 3">
    <name type="scientific">Trifolium medium</name>
    <dbReference type="NCBI Taxonomy" id="97028"/>
    <lineage>
        <taxon>Eukaryota</taxon>
        <taxon>Viridiplantae</taxon>
        <taxon>Streptophyta</taxon>
        <taxon>Embryophyta</taxon>
        <taxon>Tracheophyta</taxon>
        <taxon>Spermatophyta</taxon>
        <taxon>Magnoliopsida</taxon>
        <taxon>eudicotyledons</taxon>
        <taxon>Gunneridae</taxon>
        <taxon>Pentapetalae</taxon>
        <taxon>rosids</taxon>
        <taxon>fabids</taxon>
        <taxon>Fabales</taxon>
        <taxon>Fabaceae</taxon>
        <taxon>Papilionoideae</taxon>
        <taxon>50 kb inversion clade</taxon>
        <taxon>NPAAA clade</taxon>
        <taxon>Hologalegina</taxon>
        <taxon>IRL clade</taxon>
        <taxon>Trifolieae</taxon>
        <taxon>Trifolium</taxon>
    </lineage>
</organism>
<dbReference type="AlphaFoldDB" id="A0A392MPE3"/>
<sequence length="206" mass="23427">NQVLDLDTLAPLGPWIRSTQYGRRKMEDKDKKFYSNPSHSKNFGHYSPSAPSDLLEKLAAMKVNIPHDTPVKNNQPNQGNQHTQSNDNPSMTDLQATTEDISKKAHRLTYSNEAMNMELTQDMATQNQSFQEKRQKMEDLSRGLGNPKTVRAFKKLITNHHSDIIFLMETKLLDSQFQFLNTYRDSYTLHTINCSVTGQEGLGGLP</sequence>
<evidence type="ECO:0000256" key="1">
    <source>
        <dbReference type="SAM" id="MobiDB-lite"/>
    </source>
</evidence>
<keyword evidence="3" id="KW-1185">Reference proteome</keyword>
<protein>
    <submittedName>
        <fullName evidence="2">Uncharacterized protein</fullName>
    </submittedName>
</protein>
<dbReference type="EMBL" id="LXQA010015757">
    <property type="protein sequence ID" value="MCH89241.1"/>
    <property type="molecule type" value="Genomic_DNA"/>
</dbReference>
<reference evidence="2 3" key="1">
    <citation type="journal article" date="2018" name="Front. Plant Sci.">
        <title>Red Clover (Trifolium pratense) and Zigzag Clover (T. medium) - A Picture of Genomic Similarities and Differences.</title>
        <authorList>
            <person name="Dluhosova J."/>
            <person name="Istvanek J."/>
            <person name="Nedelnik J."/>
            <person name="Repkova J."/>
        </authorList>
    </citation>
    <scope>NUCLEOTIDE SEQUENCE [LARGE SCALE GENOMIC DNA]</scope>
    <source>
        <strain evidence="3">cv. 10/8</strain>
        <tissue evidence="2">Leaf</tissue>
    </source>
</reference>
<comment type="caution">
    <text evidence="2">The sequence shown here is derived from an EMBL/GenBank/DDBJ whole genome shotgun (WGS) entry which is preliminary data.</text>
</comment>
<feature type="region of interest" description="Disordered" evidence="1">
    <location>
        <begin position="27"/>
        <end position="49"/>
    </location>
</feature>
<gene>
    <name evidence="2" type="ORF">A2U01_0010135</name>
</gene>
<feature type="compositionally biased region" description="Polar residues" evidence="1">
    <location>
        <begin position="71"/>
        <end position="93"/>
    </location>
</feature>
<feature type="region of interest" description="Disordered" evidence="1">
    <location>
        <begin position="67"/>
        <end position="93"/>
    </location>
</feature>
<feature type="non-terminal residue" evidence="2">
    <location>
        <position position="1"/>
    </location>
</feature>
<accession>A0A392MPE3</accession>
<dbReference type="Proteomes" id="UP000265520">
    <property type="component" value="Unassembled WGS sequence"/>
</dbReference>
<name>A0A392MPE3_9FABA</name>
<evidence type="ECO:0000313" key="2">
    <source>
        <dbReference type="EMBL" id="MCH89241.1"/>
    </source>
</evidence>
<proteinExistence type="predicted"/>